<evidence type="ECO:0000256" key="15">
    <source>
        <dbReference type="PIRSR" id="PIRSR603782-2"/>
    </source>
</evidence>
<feature type="binding site" evidence="14">
    <location>
        <position position="87"/>
    </location>
    <ligand>
        <name>Cu cation</name>
        <dbReference type="ChEBI" id="CHEBI:23378"/>
    </ligand>
</feature>
<sequence>MKRIFAAAAVVLLSTLGAAHEPLPPGYGELGYALPAPGSYRLPPLGRAADGEVLDTRGETRSLGALLDGRVTVLSFIYQSCHDTSGCPLATTVLHRIRQDTAREPELAERLRLISLSFDPDRDTPEHMAHLAHNFRFVEGGSDWLFLTTASQEKLQPILDAYGQAMMRERGPDGEETGDLAHVLRVFLIDSERRIRNIYSPSFLHPDLVLNDVRTLFAEAGPDPAHAPAHTAHAATAGPGDDKTGYERPDYRTRSLSLAVRRGRPMDLLANLQDPPLGLPPVPVPADAPVTQKTVAIGRKLFFDRRLSLNGTFSCAMCHIPEQGFASNELKTAVGIEGRTVRRNAPGLFNAAYSAPLFHDGRETRLEHQVWEPLLAANEMGNPSIASVVEKVRRLPDYRGLFEDAFGRGPDMETIGQALASYERTLNCGDSPFDRWYYGGEPSAIGDAVERGFAVFMGKGGCVGCHLIGPEHALFTDGRLHNTGIGYAASMAREPTTRRIQVAPGVALDVAAALIGKVSEAPPSDLGRYEITRDPDDRWKYKTPGLRNLTLTAPYMHDGSIATLAEVVAFYDGGGVENPLLDPSIRRLDLSAREQTDLVAFLEALTGRCDDLVADAFAAPVGDASADDPPWWE</sequence>
<comment type="similarity">
    <text evidence="3">Belongs to the SCO1/2 family.</text>
</comment>
<feature type="compositionally biased region" description="Low complexity" evidence="17">
    <location>
        <begin position="221"/>
        <end position="239"/>
    </location>
</feature>
<evidence type="ECO:0000259" key="19">
    <source>
        <dbReference type="PROSITE" id="PS51007"/>
    </source>
</evidence>
<evidence type="ECO:0000256" key="16">
    <source>
        <dbReference type="PROSITE-ProRule" id="PRU00433"/>
    </source>
</evidence>
<dbReference type="InterPro" id="IPR009056">
    <property type="entry name" value="Cyt_c-like_dom"/>
</dbReference>
<dbReference type="AlphaFoldDB" id="A0A1H2RYW3"/>
<dbReference type="InterPro" id="IPR036249">
    <property type="entry name" value="Thioredoxin-like_sf"/>
</dbReference>
<comment type="pathway">
    <text evidence="2">One-carbon metabolism; methylamine degradation.</text>
</comment>
<keyword evidence="6 14" id="KW-0479">Metal-binding</keyword>
<protein>
    <recommendedName>
        <fullName evidence="13">Methylamine utilization protein MauG</fullName>
    </recommendedName>
</protein>
<reference evidence="21" key="1">
    <citation type="submission" date="2016-10" db="EMBL/GenBank/DDBJ databases">
        <authorList>
            <person name="Varghese N."/>
            <person name="Submissions S."/>
        </authorList>
    </citation>
    <scope>NUCLEOTIDE SEQUENCE [LARGE SCALE GENOMIC DNA]</scope>
    <source>
        <strain evidence="21">DSM 217</strain>
    </source>
</reference>
<dbReference type="EMBL" id="FNNZ01000002">
    <property type="protein sequence ID" value="SDW24488.1"/>
    <property type="molecule type" value="Genomic_DNA"/>
</dbReference>
<feature type="disulfide bond" description="Redox-active" evidence="15">
    <location>
        <begin position="81"/>
        <end position="87"/>
    </location>
</feature>
<dbReference type="OrthoDB" id="9805202at2"/>
<evidence type="ECO:0000256" key="6">
    <source>
        <dbReference type="ARBA" id="ARBA00022723"/>
    </source>
</evidence>
<dbReference type="Pfam" id="PF02630">
    <property type="entry name" value="SCO1-SenC"/>
    <property type="match status" value="1"/>
</dbReference>
<dbReference type="FunFam" id="1.10.760.10:FF:000019">
    <property type="entry name" value="Di-heme cytochrome C peroxidase"/>
    <property type="match status" value="1"/>
</dbReference>
<comment type="subcellular location">
    <subcellularLocation>
        <location evidence="1">Periplasm</location>
    </subcellularLocation>
</comment>
<comment type="function">
    <text evidence="12">Involved in methylamine metabolism. Essential for the maturation of the beta subunit of MADH, presumably via a step in the biosynthesis of tryptophan tryptophylquinone (TTQ), the cofactor of MADH.</text>
</comment>
<feature type="region of interest" description="Disordered" evidence="17">
    <location>
        <begin position="221"/>
        <end position="249"/>
    </location>
</feature>
<evidence type="ECO:0000256" key="17">
    <source>
        <dbReference type="SAM" id="MobiDB-lite"/>
    </source>
</evidence>
<keyword evidence="11 16" id="KW-0408">Iron</keyword>
<evidence type="ECO:0000256" key="4">
    <source>
        <dbReference type="ARBA" id="ARBA00022448"/>
    </source>
</evidence>
<gene>
    <name evidence="20" type="ORF">SAMN05421783_102224</name>
</gene>
<keyword evidence="4" id="KW-0813">Transport</keyword>
<dbReference type="InterPro" id="IPR051395">
    <property type="entry name" value="Cytochrome_c_Peroxidase/MauG"/>
</dbReference>
<dbReference type="SUPFAM" id="SSF52833">
    <property type="entry name" value="Thioredoxin-like"/>
    <property type="match status" value="1"/>
</dbReference>
<feature type="chain" id="PRO_5011529999" description="Methylamine utilization protein MauG" evidence="18">
    <location>
        <begin position="20"/>
        <end position="633"/>
    </location>
</feature>
<dbReference type="SUPFAM" id="SSF46626">
    <property type="entry name" value="Cytochrome c"/>
    <property type="match status" value="2"/>
</dbReference>
<evidence type="ECO:0000256" key="18">
    <source>
        <dbReference type="SAM" id="SignalP"/>
    </source>
</evidence>
<evidence type="ECO:0000313" key="21">
    <source>
        <dbReference type="Proteomes" id="UP000198816"/>
    </source>
</evidence>
<evidence type="ECO:0000256" key="2">
    <source>
        <dbReference type="ARBA" id="ARBA00004856"/>
    </source>
</evidence>
<dbReference type="GO" id="GO:0020037">
    <property type="term" value="F:heme binding"/>
    <property type="evidence" value="ECO:0007669"/>
    <property type="project" value="InterPro"/>
</dbReference>
<proteinExistence type="inferred from homology"/>
<feature type="binding site" evidence="14">
    <location>
        <position position="182"/>
    </location>
    <ligand>
        <name>Cu cation</name>
        <dbReference type="ChEBI" id="CHEBI:23378"/>
    </ligand>
</feature>
<keyword evidence="10" id="KW-0560">Oxidoreductase</keyword>
<dbReference type="CDD" id="cd02968">
    <property type="entry name" value="SCO"/>
    <property type="match status" value="1"/>
</dbReference>
<dbReference type="RefSeq" id="WP_093028269.1">
    <property type="nucleotide sequence ID" value="NZ_FNNZ01000002.1"/>
</dbReference>
<dbReference type="Gene3D" id="1.10.760.10">
    <property type="entry name" value="Cytochrome c-like domain"/>
    <property type="match status" value="2"/>
</dbReference>
<evidence type="ECO:0000256" key="3">
    <source>
        <dbReference type="ARBA" id="ARBA00010996"/>
    </source>
</evidence>
<evidence type="ECO:0000256" key="5">
    <source>
        <dbReference type="ARBA" id="ARBA00022617"/>
    </source>
</evidence>
<organism evidence="20 21">
    <name type="scientific">Thiocapsa roseopersicina</name>
    <dbReference type="NCBI Taxonomy" id="1058"/>
    <lineage>
        <taxon>Bacteria</taxon>
        <taxon>Pseudomonadati</taxon>
        <taxon>Pseudomonadota</taxon>
        <taxon>Gammaproteobacteria</taxon>
        <taxon>Chromatiales</taxon>
        <taxon>Chromatiaceae</taxon>
        <taxon>Thiocapsa</taxon>
    </lineage>
</organism>
<dbReference type="STRING" id="1058.SAMN05421783_102224"/>
<evidence type="ECO:0000256" key="11">
    <source>
        <dbReference type="ARBA" id="ARBA00023004"/>
    </source>
</evidence>
<name>A0A1H2RYW3_THIRO</name>
<evidence type="ECO:0000256" key="8">
    <source>
        <dbReference type="ARBA" id="ARBA00022764"/>
    </source>
</evidence>
<feature type="binding site" evidence="14">
    <location>
        <position position="81"/>
    </location>
    <ligand>
        <name>Cu cation</name>
        <dbReference type="ChEBI" id="CHEBI:23378"/>
    </ligand>
</feature>
<evidence type="ECO:0000256" key="14">
    <source>
        <dbReference type="PIRSR" id="PIRSR603782-1"/>
    </source>
</evidence>
<keyword evidence="7 18" id="KW-0732">Signal</keyword>
<dbReference type="GO" id="GO:0046872">
    <property type="term" value="F:metal ion binding"/>
    <property type="evidence" value="ECO:0007669"/>
    <property type="project" value="UniProtKB-KW"/>
</dbReference>
<feature type="compositionally biased region" description="Basic and acidic residues" evidence="17">
    <location>
        <begin position="240"/>
        <end position="249"/>
    </location>
</feature>
<dbReference type="PANTHER" id="PTHR30600:SF10">
    <property type="entry name" value="BLL6722 PROTEIN"/>
    <property type="match status" value="1"/>
</dbReference>
<dbReference type="GO" id="GO:0004130">
    <property type="term" value="F:cytochrome-c peroxidase activity"/>
    <property type="evidence" value="ECO:0007669"/>
    <property type="project" value="TreeGrafter"/>
</dbReference>
<keyword evidence="14" id="KW-0186">Copper</keyword>
<evidence type="ECO:0000256" key="10">
    <source>
        <dbReference type="ARBA" id="ARBA00023002"/>
    </source>
</evidence>
<dbReference type="Gene3D" id="3.40.30.10">
    <property type="entry name" value="Glutaredoxin"/>
    <property type="match status" value="1"/>
</dbReference>
<keyword evidence="8" id="KW-0574">Periplasm</keyword>
<keyword evidence="20" id="KW-0575">Peroxidase</keyword>
<dbReference type="InterPro" id="IPR036909">
    <property type="entry name" value="Cyt_c-like_dom_sf"/>
</dbReference>
<keyword evidence="21" id="KW-1185">Reference proteome</keyword>
<evidence type="ECO:0000256" key="13">
    <source>
        <dbReference type="ARBA" id="ARBA00073576"/>
    </source>
</evidence>
<keyword evidence="15" id="KW-1015">Disulfide bond</keyword>
<dbReference type="GO" id="GO:0042597">
    <property type="term" value="C:periplasmic space"/>
    <property type="evidence" value="ECO:0007669"/>
    <property type="project" value="UniProtKB-SubCell"/>
</dbReference>
<evidence type="ECO:0000256" key="1">
    <source>
        <dbReference type="ARBA" id="ARBA00004418"/>
    </source>
</evidence>
<evidence type="ECO:0000256" key="12">
    <source>
        <dbReference type="ARBA" id="ARBA00058991"/>
    </source>
</evidence>
<feature type="domain" description="Cytochrome c" evidence="19">
    <location>
        <begin position="447"/>
        <end position="606"/>
    </location>
</feature>
<dbReference type="Proteomes" id="UP000198816">
    <property type="component" value="Unassembled WGS sequence"/>
</dbReference>
<feature type="signal peptide" evidence="18">
    <location>
        <begin position="1"/>
        <end position="19"/>
    </location>
</feature>
<evidence type="ECO:0000313" key="20">
    <source>
        <dbReference type="EMBL" id="SDW24488.1"/>
    </source>
</evidence>
<dbReference type="Pfam" id="PF03150">
    <property type="entry name" value="CCP_MauG"/>
    <property type="match status" value="1"/>
</dbReference>
<dbReference type="InterPro" id="IPR004852">
    <property type="entry name" value="Di-haem_cyt_c_peroxidsae"/>
</dbReference>
<keyword evidence="5 16" id="KW-0349">Heme</keyword>
<dbReference type="GO" id="GO:0009055">
    <property type="term" value="F:electron transfer activity"/>
    <property type="evidence" value="ECO:0007669"/>
    <property type="project" value="InterPro"/>
</dbReference>
<dbReference type="PANTHER" id="PTHR30600">
    <property type="entry name" value="CYTOCHROME C PEROXIDASE-RELATED"/>
    <property type="match status" value="1"/>
</dbReference>
<evidence type="ECO:0000256" key="9">
    <source>
        <dbReference type="ARBA" id="ARBA00022982"/>
    </source>
</evidence>
<keyword evidence="9" id="KW-0249">Electron transport</keyword>
<dbReference type="PROSITE" id="PS51007">
    <property type="entry name" value="CYTC"/>
    <property type="match status" value="1"/>
</dbReference>
<accession>A0A1H2RYW3</accession>
<dbReference type="InterPro" id="IPR003782">
    <property type="entry name" value="SCO1/SenC"/>
</dbReference>
<evidence type="ECO:0000256" key="7">
    <source>
        <dbReference type="ARBA" id="ARBA00022729"/>
    </source>
</evidence>